<dbReference type="GO" id="GO:0016491">
    <property type="term" value="F:oxidoreductase activity"/>
    <property type="evidence" value="ECO:0007669"/>
    <property type="project" value="InterPro"/>
</dbReference>
<dbReference type="PANTHER" id="PTHR43563">
    <property type="entry name" value="AMINE OXIDASE"/>
    <property type="match status" value="1"/>
</dbReference>
<dbReference type="InterPro" id="IPR036188">
    <property type="entry name" value="FAD/NAD-bd_sf"/>
</dbReference>
<dbReference type="AlphaFoldDB" id="A0A1I0FZ43"/>
<protein>
    <submittedName>
        <fullName evidence="3">NAD(P)-binding Rossmann-like domain-containing protein</fullName>
    </submittedName>
</protein>
<feature type="domain" description="Amine oxidase" evidence="2">
    <location>
        <begin position="204"/>
        <end position="555"/>
    </location>
</feature>
<dbReference type="Pfam" id="PF01593">
    <property type="entry name" value="Amino_oxidase"/>
    <property type="match status" value="1"/>
</dbReference>
<sequence>MHFAANQRTLYSEAAGLLALISISVPRSSILIIQDQALCLMPSRHQIRIPAGFASSLRHEVTEVTGEKMPGNTSHTQHTQKAEIHDLVIVGGGIAGLYCCHELIKKVRSGLLDIRSILLLEASDRFGGRIETWSLLRSSEENGKKIGFEDTWDPCNWNIDDGYLAPPDPQTGKQSPFRGPTEKSFRNVDGNDVEKLTDIEYFRAEFGPMRIEPRDQILLQGLLDDLGIREPDPGEEESLDDLVPFSSYTSEDPMAPRFTLQEEEAQQKTPFDLMILALRRIFELVHGPKFDGQASNPWCTEAANEQWRKLHSAQFFYRHYWKGELLEWIQYLTDPDFVTIREHARFRDQPLWDLGFWNVLSDVLSHYAVVKIRDWGSYYHFVHENLNAAEWIIFWLRAIRSTGSLRGIRGGMSRIIWNLLEVLRKHQSSHESPRLKIAKGARVVSVERRDNALVALTVQKQDEVELVCARRVIFALPKRPLEEMSWNGERPKGNLHEAFNAVACLPLLKCFFVIEKPWWEDNRSLNRYASDIPTRELLYVKSRDRTKGLIMIYTDRPAITFWSDYLRSESSNNSKGPEQPEGPQVDYQDAARIWFLEKKPSPTCGSIIEIKPGSTRLWQRFVQFARDYEHHDFTTGRLLACGMRDWGKEPFGAAAHGWRPGVKSREHIEFLEAFSLEQEEQETGQNNLHVCGEAFSDYQGFIEGSLRSAQRVLAVIEEQQKPGKN</sequence>
<accession>A0A1I0FZ43</accession>
<name>A0A1I0FZ43_9PROT</name>
<proteinExistence type="inferred from homology"/>
<dbReference type="SUPFAM" id="SSF51905">
    <property type="entry name" value="FAD/NAD(P)-binding domain"/>
    <property type="match status" value="1"/>
</dbReference>
<gene>
    <name evidence="3" type="ORF">SAMN05216412_11110</name>
</gene>
<dbReference type="Pfam" id="PF13450">
    <property type="entry name" value="NAD_binding_8"/>
    <property type="match status" value="1"/>
</dbReference>
<reference evidence="3 4" key="1">
    <citation type="submission" date="2016-10" db="EMBL/GenBank/DDBJ databases">
        <authorList>
            <person name="de Groot N.N."/>
        </authorList>
    </citation>
    <scope>NUCLEOTIDE SEQUENCE [LARGE SCALE GENOMIC DNA]</scope>
    <source>
        <strain evidence="3 4">Nl7</strain>
    </source>
</reference>
<dbReference type="EMBL" id="FOHI01000011">
    <property type="protein sequence ID" value="SET63835.1"/>
    <property type="molecule type" value="Genomic_DNA"/>
</dbReference>
<dbReference type="Gene3D" id="3.50.50.60">
    <property type="entry name" value="FAD/NAD(P)-binding domain"/>
    <property type="match status" value="2"/>
</dbReference>
<dbReference type="Gene3D" id="1.10.405.10">
    <property type="entry name" value="Guanine Nucleotide Dissociation Inhibitor, domain 1"/>
    <property type="match status" value="1"/>
</dbReference>
<dbReference type="InterPro" id="IPR002937">
    <property type="entry name" value="Amino_oxidase"/>
</dbReference>
<evidence type="ECO:0000256" key="1">
    <source>
        <dbReference type="ARBA" id="ARBA00005995"/>
    </source>
</evidence>
<dbReference type="PANTHER" id="PTHR43563:SF19">
    <property type="entry name" value="FLAVIN-CONTAINING MONOAMINE OXIDASE B-RELATED"/>
    <property type="match status" value="1"/>
</dbReference>
<evidence type="ECO:0000313" key="4">
    <source>
        <dbReference type="Proteomes" id="UP000183339"/>
    </source>
</evidence>
<dbReference type="Gene3D" id="3.90.660.10">
    <property type="match status" value="1"/>
</dbReference>
<comment type="similarity">
    <text evidence="1">Belongs to the flavin monoamine oxidase family.</text>
</comment>
<organism evidence="3 4">
    <name type="scientific">Nitrosospira multiformis</name>
    <dbReference type="NCBI Taxonomy" id="1231"/>
    <lineage>
        <taxon>Bacteria</taxon>
        <taxon>Pseudomonadati</taxon>
        <taxon>Pseudomonadota</taxon>
        <taxon>Betaproteobacteria</taxon>
        <taxon>Nitrosomonadales</taxon>
        <taxon>Nitrosomonadaceae</taxon>
        <taxon>Nitrosospira</taxon>
    </lineage>
</organism>
<evidence type="ECO:0000259" key="2">
    <source>
        <dbReference type="Pfam" id="PF01593"/>
    </source>
</evidence>
<dbReference type="InterPro" id="IPR050703">
    <property type="entry name" value="Flavin_MAO"/>
</dbReference>
<evidence type="ECO:0000313" key="3">
    <source>
        <dbReference type="EMBL" id="SET63835.1"/>
    </source>
</evidence>
<dbReference type="Proteomes" id="UP000183339">
    <property type="component" value="Unassembled WGS sequence"/>
</dbReference>